<organism evidence="2 3">
    <name type="scientific">Pseudoclavibacter chungangensis</name>
    <dbReference type="NCBI Taxonomy" id="587635"/>
    <lineage>
        <taxon>Bacteria</taxon>
        <taxon>Bacillati</taxon>
        <taxon>Actinomycetota</taxon>
        <taxon>Actinomycetes</taxon>
        <taxon>Micrococcales</taxon>
        <taxon>Microbacteriaceae</taxon>
        <taxon>Pseudoclavibacter</taxon>
    </lineage>
</organism>
<name>A0A7J5C1U9_9MICO</name>
<sequence>MGLPCAHPDCDTPAIGWGLLGHPTNIGYNQRGTVVKWSTTYEDYVPMCRSHNGQRDGGGNWTLCPRGHARIAFGTTPSGACRGCRREWDREARARRKTSRQTAGTIAQQGTDTNTERRPS</sequence>
<evidence type="ECO:0000313" key="2">
    <source>
        <dbReference type="EMBL" id="KAB1662617.1"/>
    </source>
</evidence>
<dbReference type="AlphaFoldDB" id="A0A7J5C1U9"/>
<protein>
    <submittedName>
        <fullName evidence="2">Uncharacterized protein</fullName>
    </submittedName>
</protein>
<proteinExistence type="predicted"/>
<dbReference type="EMBL" id="WBJZ01000001">
    <property type="protein sequence ID" value="KAB1662617.1"/>
    <property type="molecule type" value="Genomic_DNA"/>
</dbReference>
<feature type="region of interest" description="Disordered" evidence="1">
    <location>
        <begin position="91"/>
        <end position="120"/>
    </location>
</feature>
<evidence type="ECO:0000256" key="1">
    <source>
        <dbReference type="SAM" id="MobiDB-lite"/>
    </source>
</evidence>
<gene>
    <name evidence="2" type="ORF">F8O01_01350</name>
</gene>
<dbReference type="Proteomes" id="UP000467240">
    <property type="component" value="Unassembled WGS sequence"/>
</dbReference>
<dbReference type="OrthoDB" id="4370764at2"/>
<keyword evidence="3" id="KW-1185">Reference proteome</keyword>
<dbReference type="RefSeq" id="WP_158039050.1">
    <property type="nucleotide sequence ID" value="NZ_JACCFV010000001.1"/>
</dbReference>
<evidence type="ECO:0000313" key="3">
    <source>
        <dbReference type="Proteomes" id="UP000467240"/>
    </source>
</evidence>
<comment type="caution">
    <text evidence="2">The sequence shown here is derived from an EMBL/GenBank/DDBJ whole genome shotgun (WGS) entry which is preliminary data.</text>
</comment>
<feature type="compositionally biased region" description="Polar residues" evidence="1">
    <location>
        <begin position="100"/>
        <end position="113"/>
    </location>
</feature>
<accession>A0A7J5C1U9</accession>
<reference evidence="2 3" key="1">
    <citation type="submission" date="2019-09" db="EMBL/GenBank/DDBJ databases">
        <title>Phylogeny of genus Pseudoclavibacter and closely related genus.</title>
        <authorList>
            <person name="Li Y."/>
        </authorList>
    </citation>
    <scope>NUCLEOTIDE SEQUENCE [LARGE SCALE GENOMIC DNA]</scope>
    <source>
        <strain evidence="2 3">DSM 23821</strain>
    </source>
</reference>